<accession>A0ACD3B1Y0</accession>
<evidence type="ECO:0000313" key="2">
    <source>
        <dbReference type="Proteomes" id="UP000308600"/>
    </source>
</evidence>
<gene>
    <name evidence="1" type="ORF">BDN72DRAFT_837044</name>
</gene>
<reference evidence="1 2" key="1">
    <citation type="journal article" date="2019" name="Nat. Ecol. Evol.">
        <title>Megaphylogeny resolves global patterns of mushroom evolution.</title>
        <authorList>
            <person name="Varga T."/>
            <person name="Krizsan K."/>
            <person name="Foldi C."/>
            <person name="Dima B."/>
            <person name="Sanchez-Garcia M."/>
            <person name="Sanchez-Ramirez S."/>
            <person name="Szollosi G.J."/>
            <person name="Szarkandi J.G."/>
            <person name="Papp V."/>
            <person name="Albert L."/>
            <person name="Andreopoulos W."/>
            <person name="Angelini C."/>
            <person name="Antonin V."/>
            <person name="Barry K.W."/>
            <person name="Bougher N.L."/>
            <person name="Buchanan P."/>
            <person name="Buyck B."/>
            <person name="Bense V."/>
            <person name="Catcheside P."/>
            <person name="Chovatia M."/>
            <person name="Cooper J."/>
            <person name="Damon W."/>
            <person name="Desjardin D."/>
            <person name="Finy P."/>
            <person name="Geml J."/>
            <person name="Haridas S."/>
            <person name="Hughes K."/>
            <person name="Justo A."/>
            <person name="Karasinski D."/>
            <person name="Kautmanova I."/>
            <person name="Kiss B."/>
            <person name="Kocsube S."/>
            <person name="Kotiranta H."/>
            <person name="LaButti K.M."/>
            <person name="Lechner B.E."/>
            <person name="Liimatainen K."/>
            <person name="Lipzen A."/>
            <person name="Lukacs Z."/>
            <person name="Mihaltcheva S."/>
            <person name="Morgado L.N."/>
            <person name="Niskanen T."/>
            <person name="Noordeloos M.E."/>
            <person name="Ohm R.A."/>
            <person name="Ortiz-Santana B."/>
            <person name="Ovrebo C."/>
            <person name="Racz N."/>
            <person name="Riley R."/>
            <person name="Savchenko A."/>
            <person name="Shiryaev A."/>
            <person name="Soop K."/>
            <person name="Spirin V."/>
            <person name="Szebenyi C."/>
            <person name="Tomsovsky M."/>
            <person name="Tulloss R.E."/>
            <person name="Uehling J."/>
            <person name="Grigoriev I.V."/>
            <person name="Vagvolgyi C."/>
            <person name="Papp T."/>
            <person name="Martin F.M."/>
            <person name="Miettinen O."/>
            <person name="Hibbett D.S."/>
            <person name="Nagy L.G."/>
        </authorList>
    </citation>
    <scope>NUCLEOTIDE SEQUENCE [LARGE SCALE GENOMIC DNA]</scope>
    <source>
        <strain evidence="1 2">NL-1719</strain>
    </source>
</reference>
<keyword evidence="2" id="KW-1185">Reference proteome</keyword>
<dbReference type="EMBL" id="ML208292">
    <property type="protein sequence ID" value="TFK71897.1"/>
    <property type="molecule type" value="Genomic_DNA"/>
</dbReference>
<dbReference type="Proteomes" id="UP000308600">
    <property type="component" value="Unassembled WGS sequence"/>
</dbReference>
<evidence type="ECO:0000313" key="1">
    <source>
        <dbReference type="EMBL" id="TFK71897.1"/>
    </source>
</evidence>
<protein>
    <submittedName>
        <fullName evidence="1">Uncharacterized protein</fullName>
    </submittedName>
</protein>
<organism evidence="1 2">
    <name type="scientific">Pluteus cervinus</name>
    <dbReference type="NCBI Taxonomy" id="181527"/>
    <lineage>
        <taxon>Eukaryota</taxon>
        <taxon>Fungi</taxon>
        <taxon>Dikarya</taxon>
        <taxon>Basidiomycota</taxon>
        <taxon>Agaricomycotina</taxon>
        <taxon>Agaricomycetes</taxon>
        <taxon>Agaricomycetidae</taxon>
        <taxon>Agaricales</taxon>
        <taxon>Pluteineae</taxon>
        <taxon>Pluteaceae</taxon>
        <taxon>Pluteus</taxon>
    </lineage>
</organism>
<name>A0ACD3B1Y0_9AGAR</name>
<sequence length="104" mass="12044">MALTRFPGLQLDTLSVHDGYHGPLVSGDPRGDSATGQELEDILLISRWWKELRYSRPDRVFLDTWAKNRPESARPKEWDEVLKKRDRKNSGASVKILVARERRT</sequence>
<proteinExistence type="predicted"/>